<accession>A0ABY8N1W8</accession>
<name>A0ABY8N1W8_9FLAO</name>
<keyword evidence="3" id="KW-1185">Reference proteome</keyword>
<reference evidence="2 3" key="1">
    <citation type="submission" date="2023-06" db="EMBL/GenBank/DDBJ databases">
        <title>Complete Genome Sequence of Flavobacterium keumense K3R-10.</title>
        <authorList>
            <person name="Jeong H."/>
            <person name="Jhang S.Y."/>
            <person name="Kim J.N."/>
        </authorList>
    </citation>
    <scope>NUCLEOTIDE SEQUENCE [LARGE SCALE GENOMIC DNA]</scope>
    <source>
        <strain evidence="2 3">K3R-10</strain>
    </source>
</reference>
<keyword evidence="1" id="KW-0732">Signal</keyword>
<evidence type="ECO:0000313" key="3">
    <source>
        <dbReference type="Proteomes" id="UP001232117"/>
    </source>
</evidence>
<dbReference type="RefSeq" id="WP_264533610.1">
    <property type="nucleotide sequence ID" value="NZ_CP092332.1"/>
</dbReference>
<proteinExistence type="predicted"/>
<dbReference type="Proteomes" id="UP001232117">
    <property type="component" value="Chromosome"/>
</dbReference>
<sequence length="243" mass="28681">MKLNNLFILVLINLSSYSIAQLKPLNVTFYYPKDSTTFNHDFLNELDYQYEREKFGKTTMIIHCESEVGHFEFIFKKKILSLEHFGGDSTNVYGINGKITKEYNEPFTISKHNLYAFVLLHDHGGIIEKIKFQDFGNEVYWPEFDYSNCFISDENKDGIPEFYLTYLGESDGLDPKPYKQIIYTYFKNSLKKEFIKSKATAFYPAGNPENTYQIEYDSNWKKFPKSIQNKSILVLKKHREKYN</sequence>
<feature type="signal peptide" evidence="1">
    <location>
        <begin position="1"/>
        <end position="20"/>
    </location>
</feature>
<gene>
    <name evidence="2" type="ORF">MG292_06065</name>
</gene>
<organism evidence="2 3">
    <name type="scientific">Flavobacterium keumense</name>
    <dbReference type="NCBI Taxonomy" id="1306518"/>
    <lineage>
        <taxon>Bacteria</taxon>
        <taxon>Pseudomonadati</taxon>
        <taxon>Bacteroidota</taxon>
        <taxon>Flavobacteriia</taxon>
        <taxon>Flavobacteriales</taxon>
        <taxon>Flavobacteriaceae</taxon>
        <taxon>Flavobacterium</taxon>
    </lineage>
</organism>
<dbReference type="EMBL" id="CP092332">
    <property type="protein sequence ID" value="WGK93662.1"/>
    <property type="molecule type" value="Genomic_DNA"/>
</dbReference>
<evidence type="ECO:0000256" key="1">
    <source>
        <dbReference type="SAM" id="SignalP"/>
    </source>
</evidence>
<feature type="chain" id="PRO_5045426758" evidence="1">
    <location>
        <begin position="21"/>
        <end position="243"/>
    </location>
</feature>
<evidence type="ECO:0000313" key="2">
    <source>
        <dbReference type="EMBL" id="WGK93662.1"/>
    </source>
</evidence>
<protein>
    <submittedName>
        <fullName evidence="2">Uncharacterized protein</fullName>
    </submittedName>
</protein>